<organism evidence="2 3">
    <name type="scientific">Aegilops tauschii subsp. strangulata</name>
    <name type="common">Goatgrass</name>
    <dbReference type="NCBI Taxonomy" id="200361"/>
    <lineage>
        <taxon>Eukaryota</taxon>
        <taxon>Viridiplantae</taxon>
        <taxon>Streptophyta</taxon>
        <taxon>Embryophyta</taxon>
        <taxon>Tracheophyta</taxon>
        <taxon>Spermatophyta</taxon>
        <taxon>Magnoliopsida</taxon>
        <taxon>Liliopsida</taxon>
        <taxon>Poales</taxon>
        <taxon>Poaceae</taxon>
        <taxon>BOP clade</taxon>
        <taxon>Pooideae</taxon>
        <taxon>Triticodae</taxon>
        <taxon>Triticeae</taxon>
        <taxon>Triticinae</taxon>
        <taxon>Aegilops</taxon>
    </lineage>
</organism>
<evidence type="ECO:0000256" key="1">
    <source>
        <dbReference type="SAM" id="MobiDB-lite"/>
    </source>
</evidence>
<dbReference type="Gramene" id="AET3Gv20605100.1">
    <property type="protein sequence ID" value="AET3Gv20605100.1"/>
    <property type="gene ID" value="AET3Gv20605100"/>
</dbReference>
<feature type="region of interest" description="Disordered" evidence="1">
    <location>
        <begin position="68"/>
        <end position="104"/>
    </location>
</feature>
<protein>
    <submittedName>
        <fullName evidence="2">Uncharacterized protein</fullName>
    </submittedName>
</protein>
<sequence>TRFHDTDERSDASHKTQAPRLRYASHRSVPVAWQTPRDAESTASSHAHPTRLPSGCCCAFRTPAPHPPQLDGGWSGRGPGRHSCSAEGTPPLHWPTAPERRSTTTRWPTFSAQMSTPAPRSTVSPSLAFSSCAQLLSMSVRWSSLMLKRTQL</sequence>
<evidence type="ECO:0000313" key="3">
    <source>
        <dbReference type="Proteomes" id="UP000015105"/>
    </source>
</evidence>
<feature type="region of interest" description="Disordered" evidence="1">
    <location>
        <begin position="1"/>
        <end position="50"/>
    </location>
</feature>
<name>A0A453F7Z6_AEGTS</name>
<feature type="compositionally biased region" description="Basic and acidic residues" evidence="1">
    <location>
        <begin position="1"/>
        <end position="14"/>
    </location>
</feature>
<accession>A0A453F7Z6</accession>
<keyword evidence="3" id="KW-1185">Reference proteome</keyword>
<dbReference type="AlphaFoldDB" id="A0A453F7Z6"/>
<proteinExistence type="predicted"/>
<reference evidence="2" key="3">
    <citation type="journal article" date="2017" name="Nature">
        <title>Genome sequence of the progenitor of the wheat D genome Aegilops tauschii.</title>
        <authorList>
            <person name="Luo M.C."/>
            <person name="Gu Y.Q."/>
            <person name="Puiu D."/>
            <person name="Wang H."/>
            <person name="Twardziok S.O."/>
            <person name="Deal K.R."/>
            <person name="Huo N."/>
            <person name="Zhu T."/>
            <person name="Wang L."/>
            <person name="Wang Y."/>
            <person name="McGuire P.E."/>
            <person name="Liu S."/>
            <person name="Long H."/>
            <person name="Ramasamy R.K."/>
            <person name="Rodriguez J.C."/>
            <person name="Van S.L."/>
            <person name="Yuan L."/>
            <person name="Wang Z."/>
            <person name="Xia Z."/>
            <person name="Xiao L."/>
            <person name="Anderson O.D."/>
            <person name="Ouyang S."/>
            <person name="Liang Y."/>
            <person name="Zimin A.V."/>
            <person name="Pertea G."/>
            <person name="Qi P."/>
            <person name="Bennetzen J.L."/>
            <person name="Dai X."/>
            <person name="Dawson M.W."/>
            <person name="Muller H.G."/>
            <person name="Kugler K."/>
            <person name="Rivarola-Duarte L."/>
            <person name="Spannagl M."/>
            <person name="Mayer K.F.X."/>
            <person name="Lu F.H."/>
            <person name="Bevan M.W."/>
            <person name="Leroy P."/>
            <person name="Li P."/>
            <person name="You F.M."/>
            <person name="Sun Q."/>
            <person name="Liu Z."/>
            <person name="Lyons E."/>
            <person name="Wicker T."/>
            <person name="Salzberg S.L."/>
            <person name="Devos K.M."/>
            <person name="Dvorak J."/>
        </authorList>
    </citation>
    <scope>NUCLEOTIDE SEQUENCE [LARGE SCALE GENOMIC DNA]</scope>
    <source>
        <strain evidence="2">cv. AL8/78</strain>
    </source>
</reference>
<reference evidence="2" key="5">
    <citation type="journal article" date="2021" name="G3 (Bethesda)">
        <title>Aegilops tauschii genome assembly Aet v5.0 features greater sequence contiguity and improved annotation.</title>
        <authorList>
            <person name="Wang L."/>
            <person name="Zhu T."/>
            <person name="Rodriguez J.C."/>
            <person name="Deal K.R."/>
            <person name="Dubcovsky J."/>
            <person name="McGuire P.E."/>
            <person name="Lux T."/>
            <person name="Spannagl M."/>
            <person name="Mayer K.F.X."/>
            <person name="Baldrich P."/>
            <person name="Meyers B.C."/>
            <person name="Huo N."/>
            <person name="Gu Y.Q."/>
            <person name="Zhou H."/>
            <person name="Devos K.M."/>
            <person name="Bennetzen J.L."/>
            <person name="Unver T."/>
            <person name="Budak H."/>
            <person name="Gulick P.J."/>
            <person name="Galiba G."/>
            <person name="Kalapos B."/>
            <person name="Nelson D.R."/>
            <person name="Li P."/>
            <person name="You F.M."/>
            <person name="Luo M.C."/>
            <person name="Dvorak J."/>
        </authorList>
    </citation>
    <scope>NUCLEOTIDE SEQUENCE [LARGE SCALE GENOMIC DNA]</scope>
    <source>
        <strain evidence="2">cv. AL8/78</strain>
    </source>
</reference>
<dbReference type="EnsemblPlants" id="AET3Gv20605100.1">
    <property type="protein sequence ID" value="AET3Gv20605100.1"/>
    <property type="gene ID" value="AET3Gv20605100"/>
</dbReference>
<reference evidence="2" key="4">
    <citation type="submission" date="2019-03" db="UniProtKB">
        <authorList>
            <consortium name="EnsemblPlants"/>
        </authorList>
    </citation>
    <scope>IDENTIFICATION</scope>
</reference>
<evidence type="ECO:0000313" key="2">
    <source>
        <dbReference type="EnsemblPlants" id="AET3Gv20605100.1"/>
    </source>
</evidence>
<reference evidence="3" key="2">
    <citation type="journal article" date="2017" name="Nat. Plants">
        <title>The Aegilops tauschii genome reveals multiple impacts of transposons.</title>
        <authorList>
            <person name="Zhao G."/>
            <person name="Zou C."/>
            <person name="Li K."/>
            <person name="Wang K."/>
            <person name="Li T."/>
            <person name="Gao L."/>
            <person name="Zhang X."/>
            <person name="Wang H."/>
            <person name="Yang Z."/>
            <person name="Liu X."/>
            <person name="Jiang W."/>
            <person name="Mao L."/>
            <person name="Kong X."/>
            <person name="Jiao Y."/>
            <person name="Jia J."/>
        </authorList>
    </citation>
    <scope>NUCLEOTIDE SEQUENCE [LARGE SCALE GENOMIC DNA]</scope>
    <source>
        <strain evidence="3">cv. AL8/78</strain>
    </source>
</reference>
<dbReference type="Proteomes" id="UP000015105">
    <property type="component" value="Chromosome 3D"/>
</dbReference>
<reference evidence="3" key="1">
    <citation type="journal article" date="2014" name="Science">
        <title>Ancient hybridizations among the ancestral genomes of bread wheat.</title>
        <authorList>
            <consortium name="International Wheat Genome Sequencing Consortium,"/>
            <person name="Marcussen T."/>
            <person name="Sandve S.R."/>
            <person name="Heier L."/>
            <person name="Spannagl M."/>
            <person name="Pfeifer M."/>
            <person name="Jakobsen K.S."/>
            <person name="Wulff B.B."/>
            <person name="Steuernagel B."/>
            <person name="Mayer K.F."/>
            <person name="Olsen O.A."/>
        </authorList>
    </citation>
    <scope>NUCLEOTIDE SEQUENCE [LARGE SCALE GENOMIC DNA]</scope>
    <source>
        <strain evidence="3">cv. AL8/78</strain>
    </source>
</reference>